<evidence type="ECO:0000256" key="2">
    <source>
        <dbReference type="ARBA" id="ARBA00023110"/>
    </source>
</evidence>
<dbReference type="RefSeq" id="WP_074759743.1">
    <property type="nucleotide sequence ID" value="NZ_FNRF01000001.1"/>
</dbReference>
<dbReference type="EC" id="5.2.1.8" evidence="4"/>
<dbReference type="InterPro" id="IPR001179">
    <property type="entry name" value="PPIase_FKBP_dom"/>
</dbReference>
<keyword evidence="5" id="KW-0732">Signal</keyword>
<organism evidence="7 8">
    <name type="scientific">Xylanibacter ruminicola</name>
    <name type="common">Prevotella ruminicola</name>
    <dbReference type="NCBI Taxonomy" id="839"/>
    <lineage>
        <taxon>Bacteria</taxon>
        <taxon>Pseudomonadati</taxon>
        <taxon>Bacteroidota</taxon>
        <taxon>Bacteroidia</taxon>
        <taxon>Bacteroidales</taxon>
        <taxon>Prevotellaceae</taxon>
        <taxon>Xylanibacter</taxon>
    </lineage>
</organism>
<evidence type="ECO:0000256" key="4">
    <source>
        <dbReference type="RuleBase" id="RU003915"/>
    </source>
</evidence>
<name>A0A1H3X455_XYLRU</name>
<evidence type="ECO:0000313" key="8">
    <source>
        <dbReference type="Proteomes" id="UP000182257"/>
    </source>
</evidence>
<dbReference type="EMBL" id="FNRF01000001">
    <property type="protein sequence ID" value="SDZ94177.1"/>
    <property type="molecule type" value="Genomic_DNA"/>
</dbReference>
<dbReference type="AlphaFoldDB" id="A0A1H3X455"/>
<dbReference type="Pfam" id="PF00254">
    <property type="entry name" value="FKBP_C"/>
    <property type="match status" value="1"/>
</dbReference>
<dbReference type="Gene3D" id="3.10.50.40">
    <property type="match status" value="1"/>
</dbReference>
<keyword evidence="3 4" id="KW-0413">Isomerase</keyword>
<dbReference type="OrthoDB" id="9814548at2"/>
<dbReference type="InterPro" id="IPR046357">
    <property type="entry name" value="PPIase_dom_sf"/>
</dbReference>
<gene>
    <name evidence="7" type="ORF">SAMN05216462_0060</name>
</gene>
<evidence type="ECO:0000313" key="7">
    <source>
        <dbReference type="EMBL" id="SDZ94177.1"/>
    </source>
</evidence>
<comment type="similarity">
    <text evidence="4">Belongs to the FKBP-type PPIase family.</text>
</comment>
<dbReference type="PROSITE" id="PS50059">
    <property type="entry name" value="FKBP_PPIASE"/>
    <property type="match status" value="1"/>
</dbReference>
<feature type="chain" id="PRO_5010360761" description="Peptidyl-prolyl cis-trans isomerase" evidence="5">
    <location>
        <begin position="25"/>
        <end position="211"/>
    </location>
</feature>
<protein>
    <recommendedName>
        <fullName evidence="4">Peptidyl-prolyl cis-trans isomerase</fullName>
        <ecNumber evidence="4">5.2.1.8</ecNumber>
    </recommendedName>
</protein>
<dbReference type="GO" id="GO:0003755">
    <property type="term" value="F:peptidyl-prolyl cis-trans isomerase activity"/>
    <property type="evidence" value="ECO:0007669"/>
    <property type="project" value="UniProtKB-UniRule"/>
</dbReference>
<feature type="domain" description="PPIase FKBP-type" evidence="6">
    <location>
        <begin position="91"/>
        <end position="201"/>
    </location>
</feature>
<evidence type="ECO:0000256" key="5">
    <source>
        <dbReference type="SAM" id="SignalP"/>
    </source>
</evidence>
<feature type="signal peptide" evidence="5">
    <location>
        <begin position="1"/>
        <end position="24"/>
    </location>
</feature>
<evidence type="ECO:0000259" key="6">
    <source>
        <dbReference type="PROSITE" id="PS50059"/>
    </source>
</evidence>
<dbReference type="SUPFAM" id="SSF54534">
    <property type="entry name" value="FKBP-like"/>
    <property type="match status" value="1"/>
</dbReference>
<evidence type="ECO:0000256" key="1">
    <source>
        <dbReference type="ARBA" id="ARBA00000971"/>
    </source>
</evidence>
<proteinExistence type="inferred from homology"/>
<dbReference type="Proteomes" id="UP000182257">
    <property type="component" value="Unassembled WGS sequence"/>
</dbReference>
<keyword evidence="2 3" id="KW-0697">Rotamase</keyword>
<dbReference type="PROSITE" id="PS51257">
    <property type="entry name" value="PROKAR_LIPOPROTEIN"/>
    <property type="match status" value="1"/>
</dbReference>
<evidence type="ECO:0000256" key="3">
    <source>
        <dbReference type="PROSITE-ProRule" id="PRU00277"/>
    </source>
</evidence>
<reference evidence="7 8" key="1">
    <citation type="submission" date="2016-10" db="EMBL/GenBank/DDBJ databases">
        <authorList>
            <person name="de Groot N.N."/>
        </authorList>
    </citation>
    <scope>NUCLEOTIDE SEQUENCE [LARGE SCALE GENOMIC DNA]</scope>
    <source>
        <strain evidence="7 8">D31d</strain>
    </source>
</reference>
<sequence>MKNLKYIWLALILFPLGGMVSSCTEDESEEGEFDNWKQKNETYFNQVVSNPNYKKILTYTKDTTNPSITDADYIYVDVLEEGSGTETALFTDSVFYTYRGRLIPSKTYEKGYVFDQSFLGDFDWSKSAMLKACVSWNKVTTTSGTTTSLFTEGFCTALQHMKKGDHWLVYIPYQLAYGETTSSSIPGYSTLVFEIAVADVWHPGETRPAFK</sequence>
<accession>A0A1H3X455</accession>
<comment type="catalytic activity">
    <reaction evidence="1 3 4">
        <text>[protein]-peptidylproline (omega=180) = [protein]-peptidylproline (omega=0)</text>
        <dbReference type="Rhea" id="RHEA:16237"/>
        <dbReference type="Rhea" id="RHEA-COMP:10747"/>
        <dbReference type="Rhea" id="RHEA-COMP:10748"/>
        <dbReference type="ChEBI" id="CHEBI:83833"/>
        <dbReference type="ChEBI" id="CHEBI:83834"/>
        <dbReference type="EC" id="5.2.1.8"/>
    </reaction>
</comment>